<comment type="similarity">
    <text evidence="1">Belongs to the LysR transcriptional regulatory family.</text>
</comment>
<accession>A0A917BFU2</accession>
<dbReference type="EMBL" id="BMKQ01000001">
    <property type="protein sequence ID" value="GGF40310.1"/>
    <property type="molecule type" value="Genomic_DNA"/>
</dbReference>
<evidence type="ECO:0000313" key="6">
    <source>
        <dbReference type="EMBL" id="GGF40310.1"/>
    </source>
</evidence>
<dbReference type="SUPFAM" id="SSF46785">
    <property type="entry name" value="Winged helix' DNA-binding domain"/>
    <property type="match status" value="1"/>
</dbReference>
<protein>
    <submittedName>
        <fullName evidence="6">Transcriptional regulator, LysR family protein</fullName>
    </submittedName>
</protein>
<dbReference type="InterPro" id="IPR036390">
    <property type="entry name" value="WH_DNA-bd_sf"/>
</dbReference>
<keyword evidence="4" id="KW-0804">Transcription</keyword>
<keyword evidence="3" id="KW-0238">DNA-binding</keyword>
<gene>
    <name evidence="6" type="ORF">GCM10011519_12480</name>
</gene>
<dbReference type="PANTHER" id="PTHR30346">
    <property type="entry name" value="TRANSCRIPTIONAL DUAL REGULATOR HCAR-RELATED"/>
    <property type="match status" value="1"/>
</dbReference>
<evidence type="ECO:0000259" key="5">
    <source>
        <dbReference type="PROSITE" id="PS50931"/>
    </source>
</evidence>
<dbReference type="FunFam" id="1.10.10.10:FF:000001">
    <property type="entry name" value="LysR family transcriptional regulator"/>
    <property type="match status" value="1"/>
</dbReference>
<sequence>MEIRQLQYFLAVARELNFTRAARTLHITVPPLTRQIQSLEHELEVSLFDRSTHHVALTEAGEKLFVLAGSVVAEVEAIPTRLRPENTADGVRVSVPFSLSSRVRNAVSRFISEHSGEYVFAISQVPSKDVSKAIRDHRVDLALTHVRPAAESVEFCEVDHETMGVLVDVSQFEGGRSEVSAAELSDFSYIHGPRSWEIAEMLQAQRDLFAAGVVNHADERYDDLAATLIALDGSPKLTIRSQDAEEIQGLRESTFRVLPVSDVPMAFTTYLAWRRGADHLTALREGLAKALPQR</sequence>
<dbReference type="RefSeq" id="WP_188779002.1">
    <property type="nucleotide sequence ID" value="NZ_BMKQ01000001.1"/>
</dbReference>
<dbReference type="Proteomes" id="UP000649179">
    <property type="component" value="Unassembled WGS sequence"/>
</dbReference>
<dbReference type="InterPro" id="IPR000847">
    <property type="entry name" value="LysR_HTH_N"/>
</dbReference>
<dbReference type="Gene3D" id="1.10.10.10">
    <property type="entry name" value="Winged helix-like DNA-binding domain superfamily/Winged helix DNA-binding domain"/>
    <property type="match status" value="1"/>
</dbReference>
<name>A0A917BFU2_9ACTN</name>
<evidence type="ECO:0000256" key="1">
    <source>
        <dbReference type="ARBA" id="ARBA00009437"/>
    </source>
</evidence>
<keyword evidence="7" id="KW-1185">Reference proteome</keyword>
<dbReference type="PROSITE" id="PS50931">
    <property type="entry name" value="HTH_LYSR"/>
    <property type="match status" value="1"/>
</dbReference>
<evidence type="ECO:0000256" key="3">
    <source>
        <dbReference type="ARBA" id="ARBA00023125"/>
    </source>
</evidence>
<dbReference type="AlphaFoldDB" id="A0A917BFU2"/>
<dbReference type="Pfam" id="PF00126">
    <property type="entry name" value="HTH_1"/>
    <property type="match status" value="1"/>
</dbReference>
<dbReference type="GO" id="GO:0032993">
    <property type="term" value="C:protein-DNA complex"/>
    <property type="evidence" value="ECO:0007669"/>
    <property type="project" value="TreeGrafter"/>
</dbReference>
<proteinExistence type="inferred from homology"/>
<dbReference type="InterPro" id="IPR036388">
    <property type="entry name" value="WH-like_DNA-bd_sf"/>
</dbReference>
<reference evidence="6" key="2">
    <citation type="submission" date="2020-09" db="EMBL/GenBank/DDBJ databases">
        <authorList>
            <person name="Sun Q."/>
            <person name="Zhou Y."/>
        </authorList>
    </citation>
    <scope>NUCLEOTIDE SEQUENCE</scope>
    <source>
        <strain evidence="6">CGMCC 1.16067</strain>
    </source>
</reference>
<keyword evidence="2" id="KW-0805">Transcription regulation</keyword>
<organism evidence="6 7">
    <name type="scientific">Marmoricola endophyticus</name>
    <dbReference type="NCBI Taxonomy" id="2040280"/>
    <lineage>
        <taxon>Bacteria</taxon>
        <taxon>Bacillati</taxon>
        <taxon>Actinomycetota</taxon>
        <taxon>Actinomycetes</taxon>
        <taxon>Propionibacteriales</taxon>
        <taxon>Nocardioidaceae</taxon>
        <taxon>Marmoricola</taxon>
    </lineage>
</organism>
<comment type="caution">
    <text evidence="6">The sequence shown here is derived from an EMBL/GenBank/DDBJ whole genome shotgun (WGS) entry which is preliminary data.</text>
</comment>
<evidence type="ECO:0000313" key="7">
    <source>
        <dbReference type="Proteomes" id="UP000649179"/>
    </source>
</evidence>
<dbReference type="GO" id="GO:0003700">
    <property type="term" value="F:DNA-binding transcription factor activity"/>
    <property type="evidence" value="ECO:0007669"/>
    <property type="project" value="InterPro"/>
</dbReference>
<dbReference type="PRINTS" id="PR00039">
    <property type="entry name" value="HTHLYSR"/>
</dbReference>
<feature type="domain" description="HTH lysR-type" evidence="5">
    <location>
        <begin position="1"/>
        <end position="58"/>
    </location>
</feature>
<dbReference type="SUPFAM" id="SSF53850">
    <property type="entry name" value="Periplasmic binding protein-like II"/>
    <property type="match status" value="1"/>
</dbReference>
<dbReference type="PANTHER" id="PTHR30346:SF28">
    <property type="entry name" value="HTH-TYPE TRANSCRIPTIONAL REGULATOR CYNR"/>
    <property type="match status" value="1"/>
</dbReference>
<evidence type="ECO:0000256" key="2">
    <source>
        <dbReference type="ARBA" id="ARBA00023015"/>
    </source>
</evidence>
<dbReference type="GO" id="GO:0003677">
    <property type="term" value="F:DNA binding"/>
    <property type="evidence" value="ECO:0007669"/>
    <property type="project" value="UniProtKB-KW"/>
</dbReference>
<dbReference type="Gene3D" id="3.40.190.10">
    <property type="entry name" value="Periplasmic binding protein-like II"/>
    <property type="match status" value="2"/>
</dbReference>
<reference evidence="6" key="1">
    <citation type="journal article" date="2014" name="Int. J. Syst. Evol. Microbiol.">
        <title>Complete genome sequence of Corynebacterium casei LMG S-19264T (=DSM 44701T), isolated from a smear-ripened cheese.</title>
        <authorList>
            <consortium name="US DOE Joint Genome Institute (JGI-PGF)"/>
            <person name="Walter F."/>
            <person name="Albersmeier A."/>
            <person name="Kalinowski J."/>
            <person name="Ruckert C."/>
        </authorList>
    </citation>
    <scope>NUCLEOTIDE SEQUENCE</scope>
    <source>
        <strain evidence="6">CGMCC 1.16067</strain>
    </source>
</reference>
<evidence type="ECO:0000256" key="4">
    <source>
        <dbReference type="ARBA" id="ARBA00023163"/>
    </source>
</evidence>